<dbReference type="InterPro" id="IPR015421">
    <property type="entry name" value="PyrdxlP-dep_Trfase_major"/>
</dbReference>
<feature type="domain" description="Aminotransferase class V" evidence="3">
    <location>
        <begin position="18"/>
        <end position="381"/>
    </location>
</feature>
<dbReference type="PANTHER" id="PTHR43586:SF8">
    <property type="entry name" value="CYSTEINE DESULFURASE 1, CHLOROPLASTIC"/>
    <property type="match status" value="1"/>
</dbReference>
<keyword evidence="5" id="KW-1185">Reference proteome</keyword>
<dbReference type="STRING" id="1844.UG56_009190"/>
<dbReference type="Gene3D" id="3.90.1150.10">
    <property type="entry name" value="Aspartate Aminotransferase, domain 1"/>
    <property type="match status" value="1"/>
</dbReference>
<evidence type="ECO:0000313" key="4">
    <source>
        <dbReference type="EMBL" id="OIJ27218.1"/>
    </source>
</evidence>
<comment type="caution">
    <text evidence="4">The sequence shown here is derived from an EMBL/GenBank/DDBJ whole genome shotgun (WGS) entry which is preliminary data.</text>
</comment>
<sequence length="392" mass="41078">MLGSRRDFPALTAEPDLVYLDAASGTPCPEAVIAQLTAELRGPAANPGRGGHPWARDALRRLEEARAAVAAFLGATFPDEVAFSRGATGAMAFLADRWGPTALADGGDILYCPGDHLSTVRPWLRLAERMKNHGVRAVPYRRDRLGRIDPDDFARAASDRTAVVVATDVHNLHGTRTDLDALAIPPGATVCLDCSQTAGRLPLRLAESRAELAVVSGHKMFGPPGTGTVYVRRGQHRRIAVDRAAARSGPARHVSPLTDAAEEGSLDGAGAAALASATAFLDGIGIDRVGGHLAGLAARFANGASRIGGVTLLGPPVEAGGPHSGIAAFALDGQAGDDVAFALERRRIYVRAGDHCLDGPREDAVRVSFHLYNDENDVDRLLQGLAAAAERD</sequence>
<organism evidence="4 5">
    <name type="scientific">Nocardioides luteus</name>
    <dbReference type="NCBI Taxonomy" id="1844"/>
    <lineage>
        <taxon>Bacteria</taxon>
        <taxon>Bacillati</taxon>
        <taxon>Actinomycetota</taxon>
        <taxon>Actinomycetes</taxon>
        <taxon>Propionibacteriales</taxon>
        <taxon>Nocardioidaceae</taxon>
        <taxon>Nocardioides</taxon>
    </lineage>
</organism>
<evidence type="ECO:0000256" key="2">
    <source>
        <dbReference type="ARBA" id="ARBA00022898"/>
    </source>
</evidence>
<dbReference type="InterPro" id="IPR015422">
    <property type="entry name" value="PyrdxlP-dep_Trfase_small"/>
</dbReference>
<reference evidence="4" key="1">
    <citation type="submission" date="2016-10" db="EMBL/GenBank/DDBJ databases">
        <title>Draft Genome Sequence of Nocardioides luteus Strain BAFB, an Alkane-Degrading Bacterium Isolated from JP-7 Polluted Soil.</title>
        <authorList>
            <person name="Brown L."/>
            <person name="Ruiz O.N."/>
            <person name="Gunasekera T."/>
        </authorList>
    </citation>
    <scope>NUCLEOTIDE SEQUENCE [LARGE SCALE GENOMIC DNA]</scope>
    <source>
        <strain evidence="4">BAFB</strain>
    </source>
</reference>
<dbReference type="RefSeq" id="WP_071326977.1">
    <property type="nucleotide sequence ID" value="NZ_JZDQ02000010.1"/>
</dbReference>
<dbReference type="SUPFAM" id="SSF53383">
    <property type="entry name" value="PLP-dependent transferases"/>
    <property type="match status" value="1"/>
</dbReference>
<dbReference type="InterPro" id="IPR000192">
    <property type="entry name" value="Aminotrans_V_dom"/>
</dbReference>
<keyword evidence="2" id="KW-0663">Pyridoxal phosphate</keyword>
<proteinExistence type="predicted"/>
<protein>
    <recommendedName>
        <fullName evidence="3">Aminotransferase class V domain-containing protein</fullName>
    </recommendedName>
</protein>
<name>A0A1J4N6T0_9ACTN</name>
<gene>
    <name evidence="4" type="ORF">UG56_009190</name>
</gene>
<dbReference type="EMBL" id="JZDQ02000010">
    <property type="protein sequence ID" value="OIJ27218.1"/>
    <property type="molecule type" value="Genomic_DNA"/>
</dbReference>
<evidence type="ECO:0000256" key="1">
    <source>
        <dbReference type="ARBA" id="ARBA00001933"/>
    </source>
</evidence>
<evidence type="ECO:0000259" key="3">
    <source>
        <dbReference type="Pfam" id="PF00266"/>
    </source>
</evidence>
<dbReference type="Pfam" id="PF00266">
    <property type="entry name" value="Aminotran_5"/>
    <property type="match status" value="1"/>
</dbReference>
<accession>A0A1J4N6T0</accession>
<evidence type="ECO:0000313" key="5">
    <source>
        <dbReference type="Proteomes" id="UP000033772"/>
    </source>
</evidence>
<dbReference type="OrthoDB" id="7592443at2"/>
<dbReference type="PANTHER" id="PTHR43586">
    <property type="entry name" value="CYSTEINE DESULFURASE"/>
    <property type="match status" value="1"/>
</dbReference>
<dbReference type="Proteomes" id="UP000033772">
    <property type="component" value="Unassembled WGS sequence"/>
</dbReference>
<dbReference type="Gene3D" id="3.40.640.10">
    <property type="entry name" value="Type I PLP-dependent aspartate aminotransferase-like (Major domain)"/>
    <property type="match status" value="1"/>
</dbReference>
<dbReference type="InterPro" id="IPR015424">
    <property type="entry name" value="PyrdxlP-dep_Trfase"/>
</dbReference>
<comment type="cofactor">
    <cofactor evidence="1">
        <name>pyridoxal 5'-phosphate</name>
        <dbReference type="ChEBI" id="CHEBI:597326"/>
    </cofactor>
</comment>
<dbReference type="AlphaFoldDB" id="A0A1J4N6T0"/>